<organism evidence="1 2">
    <name type="scientific">Limosa lapponica baueri</name>
    <dbReference type="NCBI Taxonomy" id="1758121"/>
    <lineage>
        <taxon>Eukaryota</taxon>
        <taxon>Metazoa</taxon>
        <taxon>Chordata</taxon>
        <taxon>Craniata</taxon>
        <taxon>Vertebrata</taxon>
        <taxon>Euteleostomi</taxon>
        <taxon>Archelosauria</taxon>
        <taxon>Archosauria</taxon>
        <taxon>Dinosauria</taxon>
        <taxon>Saurischia</taxon>
        <taxon>Theropoda</taxon>
        <taxon>Coelurosauria</taxon>
        <taxon>Aves</taxon>
        <taxon>Neognathae</taxon>
        <taxon>Neoaves</taxon>
        <taxon>Charadriiformes</taxon>
        <taxon>Scolopacidae</taxon>
        <taxon>Limosa</taxon>
    </lineage>
</organism>
<dbReference type="InterPro" id="IPR019375">
    <property type="entry name" value="Ribosomal_bS1m"/>
</dbReference>
<keyword evidence="1" id="KW-0687">Ribonucleoprotein</keyword>
<dbReference type="EMBL" id="KZ506612">
    <property type="protein sequence ID" value="PKU38961.1"/>
    <property type="molecule type" value="Genomic_DNA"/>
</dbReference>
<dbReference type="AlphaFoldDB" id="A0A2I0TYV4"/>
<evidence type="ECO:0000313" key="2">
    <source>
        <dbReference type="Proteomes" id="UP000233556"/>
    </source>
</evidence>
<evidence type="ECO:0000313" key="1">
    <source>
        <dbReference type="EMBL" id="PKU38961.1"/>
    </source>
</evidence>
<proteinExistence type="predicted"/>
<dbReference type="Pfam" id="PF10246">
    <property type="entry name" value="MRP-S35"/>
    <property type="match status" value="1"/>
</dbReference>
<reference evidence="2" key="1">
    <citation type="submission" date="2017-11" db="EMBL/GenBank/DDBJ databases">
        <authorList>
            <person name="Lima N.C."/>
            <person name="Parody-Merino A.M."/>
            <person name="Battley P.F."/>
            <person name="Fidler A.E."/>
            <person name="Prosdocimi F."/>
        </authorList>
    </citation>
    <scope>NUCLEOTIDE SEQUENCE [LARGE SCALE GENOMIC DNA]</scope>
</reference>
<name>A0A2I0TYV4_LIMLA</name>
<protein>
    <submittedName>
        <fullName evidence="1">28s ribosomal protein mitochondrial</fullName>
    </submittedName>
</protein>
<dbReference type="Proteomes" id="UP000233556">
    <property type="component" value="Unassembled WGS sequence"/>
</dbReference>
<dbReference type="PANTHER" id="PTHR13447">
    <property type="entry name" value="MITOCHONDRIAL 28S RIBOSOMAL PROTEIN S28"/>
    <property type="match status" value="1"/>
</dbReference>
<accession>A0A2I0TYV4</accession>
<dbReference type="PANTHER" id="PTHR13447:SF2">
    <property type="entry name" value="SMALL RIBOSOMAL SUBUNIT PROTEIN BS1M"/>
    <property type="match status" value="1"/>
</dbReference>
<reference evidence="2" key="2">
    <citation type="submission" date="2017-12" db="EMBL/GenBank/DDBJ databases">
        <title>Genome sequence of the Bar-tailed Godwit (Limosa lapponica baueri).</title>
        <authorList>
            <person name="Lima N.C.B."/>
            <person name="Parody-Merino A.M."/>
            <person name="Battley P.F."/>
            <person name="Fidler A.E."/>
            <person name="Prosdocimi F."/>
        </authorList>
    </citation>
    <scope>NUCLEOTIDE SEQUENCE [LARGE SCALE GENOMIC DNA]</scope>
</reference>
<sequence length="254" mass="28522">MPMSIQDDGKVFITLQGQAVEFQGNWVVLQTVVPSEKSESFASMLRRSPLIQMGPSKDKIAIGRIFHVVEDDLYIDFGGKFHCVCKRPEVDGNGVPRESILSPVLFNIYINDLDEGTECTLSKFADDTKLGGLADTPEGCATIQRDLDRLESWAEKNLMSDIDSGIECHLSKSEHDTKLSGVVDMPEAKDAVQRALDKLKKWAYVNLMRFWRRHGVGTTEWRMSLNERYLIAWKPSSRASPVLVPTEAVEILCT</sequence>
<keyword evidence="1" id="KW-0689">Ribosomal protein</keyword>
<keyword evidence="2" id="KW-1185">Reference proteome</keyword>
<dbReference type="OrthoDB" id="6020229at2759"/>
<gene>
    <name evidence="1" type="ORF">llap_10734</name>
</gene>
<dbReference type="GO" id="GO:0005763">
    <property type="term" value="C:mitochondrial small ribosomal subunit"/>
    <property type="evidence" value="ECO:0007669"/>
    <property type="project" value="TreeGrafter"/>
</dbReference>